<evidence type="ECO:0000259" key="7">
    <source>
        <dbReference type="PROSITE" id="PS51358"/>
    </source>
</evidence>
<evidence type="ECO:0000313" key="8">
    <source>
        <dbReference type="EMBL" id="GAX72820.1"/>
    </source>
</evidence>
<evidence type="ECO:0000256" key="3">
    <source>
        <dbReference type="ARBA" id="ARBA00022517"/>
    </source>
</evidence>
<organism evidence="8 9">
    <name type="scientific">Chlamydomonas eustigma</name>
    <dbReference type="NCBI Taxonomy" id="1157962"/>
    <lineage>
        <taxon>Eukaryota</taxon>
        <taxon>Viridiplantae</taxon>
        <taxon>Chlorophyta</taxon>
        <taxon>core chlorophytes</taxon>
        <taxon>Chlorophyceae</taxon>
        <taxon>CS clade</taxon>
        <taxon>Chlamydomonadales</taxon>
        <taxon>Chlamydomonadaceae</taxon>
        <taxon>Chlamydomonas</taxon>
    </lineage>
</organism>
<proteinExistence type="inferred from homology"/>
<dbReference type="OrthoDB" id="6780543at2759"/>
<dbReference type="AlphaFoldDB" id="A0A250WQJ8"/>
<dbReference type="STRING" id="1157962.A0A250WQJ8"/>
<dbReference type="Gene3D" id="1.10.246.90">
    <property type="entry name" value="Nop domain"/>
    <property type="match status" value="1"/>
</dbReference>
<dbReference type="InterPro" id="IPR042239">
    <property type="entry name" value="Nop_C"/>
</dbReference>
<keyword evidence="3" id="KW-0690">Ribosome biogenesis</keyword>
<dbReference type="GO" id="GO:0031428">
    <property type="term" value="C:box C/D methylation guide snoRNP complex"/>
    <property type="evidence" value="ECO:0007669"/>
    <property type="project" value="InterPro"/>
</dbReference>
<comment type="caution">
    <text evidence="8">The sequence shown here is derived from an EMBL/GenBank/DDBJ whole genome shotgun (WGS) entry which is preliminary data.</text>
</comment>
<dbReference type="InterPro" id="IPR036070">
    <property type="entry name" value="Nop_dom_sf"/>
</dbReference>
<feature type="region of interest" description="Disordered" evidence="6">
    <location>
        <begin position="400"/>
        <end position="428"/>
    </location>
</feature>
<dbReference type="SUPFAM" id="SSF89124">
    <property type="entry name" value="Nop domain"/>
    <property type="match status" value="1"/>
</dbReference>
<dbReference type="Proteomes" id="UP000232323">
    <property type="component" value="Unassembled WGS sequence"/>
</dbReference>
<dbReference type="EMBL" id="BEGY01000001">
    <property type="protein sequence ID" value="GAX72820.1"/>
    <property type="molecule type" value="Genomic_DNA"/>
</dbReference>
<dbReference type="Pfam" id="PF08156">
    <property type="entry name" value="NOP5NT"/>
    <property type="match status" value="1"/>
</dbReference>
<feature type="compositionally biased region" description="Basic and acidic residues" evidence="6">
    <location>
        <begin position="469"/>
        <end position="480"/>
    </location>
</feature>
<evidence type="ECO:0000256" key="2">
    <source>
        <dbReference type="ARBA" id="ARBA00009211"/>
    </source>
</evidence>
<dbReference type="PANTHER" id="PTHR10894">
    <property type="entry name" value="NUCLEOLAR PROTEIN 5 NUCLEOLAR PROTEIN NOP5 NOP58"/>
    <property type="match status" value="1"/>
</dbReference>
<evidence type="ECO:0000256" key="6">
    <source>
        <dbReference type="SAM" id="MobiDB-lite"/>
    </source>
</evidence>
<dbReference type="InterPro" id="IPR012976">
    <property type="entry name" value="NOSIC"/>
</dbReference>
<evidence type="ECO:0000256" key="1">
    <source>
        <dbReference type="ARBA" id="ARBA00004604"/>
    </source>
</evidence>
<accession>A0A250WQJ8</accession>
<protein>
    <recommendedName>
        <fullName evidence="7">Nop domain-containing protein</fullName>
    </recommendedName>
</protein>
<dbReference type="InterPro" id="IPR045056">
    <property type="entry name" value="Nop56/Nop58"/>
</dbReference>
<feature type="compositionally biased region" description="Basic and acidic residues" evidence="6">
    <location>
        <begin position="508"/>
        <end position="517"/>
    </location>
</feature>
<sequence length="531" mass="58416">MLLLFETAAGYALFKVLKENKLQEVDDLFEEFSSLDKAQKVVKLKAFSKFENTTEALAAATALVDSKLGKGLKKFLKKHAVGEELAVLDKKLGGIVQEKLGINCVYNNSIMELTRGVRNQLQGLISGLSGTDLRPMSLGLSHSLSRYKLKFSPDKVDTMIVQAIGLLDDLDKELNTYAMRVREWYGWHFPEMTKIVADNIQYAKSVKFTGTRENAAKLDYSGILEEDVETRLKEAAVISMGTEISQEDLSSIDDLATQVIELSEYRAQLFEYLKSRMAAIAPNLTVLVGELVGARLIAHAGSLVNLAKQPASTVQILGAEKALFRALKTKHETPKYGLIYHASLIGQSSPKFKGKISRVLAAKCALSIRVDALGDSADASIGIESRAKVEARMRQLEGKVLVSEGAKPKGKEQPQKYDNTKQGSAPAMATQTKAYNADADVATDIAKEEKKKKKKKRDVEAAVPSAEEEVPKKNKKKEAEAAETTPIAEEEAPKKKKKKEGAEVAEENGSHEVTKKEKKEKKEKKKKTADE</sequence>
<reference evidence="8 9" key="1">
    <citation type="submission" date="2017-08" db="EMBL/GenBank/DDBJ databases">
        <title>Acidophilic green algal genome provides insights into adaptation to an acidic environment.</title>
        <authorList>
            <person name="Hirooka S."/>
            <person name="Hirose Y."/>
            <person name="Kanesaki Y."/>
            <person name="Higuchi S."/>
            <person name="Fujiwara T."/>
            <person name="Onuma R."/>
            <person name="Era A."/>
            <person name="Ohbayashi R."/>
            <person name="Uzuka A."/>
            <person name="Nozaki H."/>
            <person name="Yoshikawa H."/>
            <person name="Miyagishima S.Y."/>
        </authorList>
    </citation>
    <scope>NUCLEOTIDE SEQUENCE [LARGE SCALE GENOMIC DNA]</scope>
    <source>
        <strain evidence="8 9">NIES-2499</strain>
    </source>
</reference>
<evidence type="ECO:0000313" key="9">
    <source>
        <dbReference type="Proteomes" id="UP000232323"/>
    </source>
</evidence>
<dbReference type="Pfam" id="PF01798">
    <property type="entry name" value="Nop"/>
    <property type="match status" value="1"/>
</dbReference>
<dbReference type="Gene3D" id="1.10.287.4070">
    <property type="match status" value="1"/>
</dbReference>
<dbReference type="GO" id="GO:0030515">
    <property type="term" value="F:snoRNA binding"/>
    <property type="evidence" value="ECO:0007669"/>
    <property type="project" value="InterPro"/>
</dbReference>
<dbReference type="FunFam" id="1.10.246.90:FF:000004">
    <property type="entry name" value="Nucleolar protein 58"/>
    <property type="match status" value="1"/>
</dbReference>
<dbReference type="GO" id="GO:0042254">
    <property type="term" value="P:ribosome biogenesis"/>
    <property type="evidence" value="ECO:0007669"/>
    <property type="project" value="UniProtKB-KW"/>
</dbReference>
<dbReference type="GO" id="GO:0032040">
    <property type="term" value="C:small-subunit processome"/>
    <property type="evidence" value="ECO:0007669"/>
    <property type="project" value="InterPro"/>
</dbReference>
<dbReference type="PROSITE" id="PS51358">
    <property type="entry name" value="NOP"/>
    <property type="match status" value="1"/>
</dbReference>
<dbReference type="PANTHER" id="PTHR10894:SF1">
    <property type="entry name" value="NUCLEOLAR PROTEIN 58"/>
    <property type="match status" value="1"/>
</dbReference>
<dbReference type="FunFam" id="1.10.287.4070:FF:000001">
    <property type="entry name" value="Probable Nucleolar protein 58"/>
    <property type="match status" value="1"/>
</dbReference>
<evidence type="ECO:0000256" key="5">
    <source>
        <dbReference type="ARBA" id="ARBA00058481"/>
    </source>
</evidence>
<evidence type="ECO:0000256" key="4">
    <source>
        <dbReference type="ARBA" id="ARBA00023242"/>
    </source>
</evidence>
<feature type="domain" description="Nop" evidence="7">
    <location>
        <begin position="280"/>
        <end position="398"/>
    </location>
</feature>
<gene>
    <name evidence="8" type="ORF">CEUSTIGMA_g275.t1</name>
</gene>
<dbReference type="SMART" id="SM00931">
    <property type="entry name" value="NOSIC"/>
    <property type="match status" value="1"/>
</dbReference>
<keyword evidence="9" id="KW-1185">Reference proteome</keyword>
<feature type="region of interest" description="Disordered" evidence="6">
    <location>
        <begin position="447"/>
        <end position="531"/>
    </location>
</feature>
<comment type="function">
    <text evidence="5">Required for 60S ribosomal subunit biogenesis.</text>
</comment>
<keyword evidence="4" id="KW-0539">Nucleus</keyword>
<comment type="similarity">
    <text evidence="2">Belongs to the NOP5/NOP56 family.</text>
</comment>
<feature type="compositionally biased region" description="Basic residues" evidence="6">
    <location>
        <begin position="518"/>
        <end position="531"/>
    </location>
</feature>
<feature type="compositionally biased region" description="Basic and acidic residues" evidence="6">
    <location>
        <begin position="406"/>
        <end position="419"/>
    </location>
</feature>
<comment type="subcellular location">
    <subcellularLocation>
        <location evidence="1">Nucleus</location>
        <location evidence="1">Nucleolus</location>
    </subcellularLocation>
</comment>
<dbReference type="InterPro" id="IPR012974">
    <property type="entry name" value="NOP58/56_N"/>
</dbReference>
<dbReference type="InterPro" id="IPR002687">
    <property type="entry name" value="Nop_dom"/>
</dbReference>
<name>A0A250WQJ8_9CHLO</name>